<dbReference type="Gene3D" id="3.30.70.330">
    <property type="match status" value="1"/>
</dbReference>
<comment type="caution">
    <text evidence="4">The sequence shown here is derived from an EMBL/GenBank/DDBJ whole genome shotgun (WGS) entry which is preliminary data.</text>
</comment>
<dbReference type="EMBL" id="JAJSOF020000029">
    <property type="protein sequence ID" value="KAJ4432485.1"/>
    <property type="molecule type" value="Genomic_DNA"/>
</dbReference>
<dbReference type="SUPFAM" id="SSF54928">
    <property type="entry name" value="RNA-binding domain, RBD"/>
    <property type="match status" value="1"/>
</dbReference>
<evidence type="ECO:0000313" key="4">
    <source>
        <dbReference type="EMBL" id="KAJ4432485.1"/>
    </source>
</evidence>
<dbReference type="InterPro" id="IPR000504">
    <property type="entry name" value="RRM_dom"/>
</dbReference>
<sequence>MHYKVDNTKLKEVFNIAGKVLMAEVNLNKKGKSRGVGVVQYEHPVKAVQASSMLNNQILHGRKLTVRMDRVEHKLEGPSNLPEGLRGLGMDLGPGGTQIIDVSRNLPSAEAATGLAGLQELQQD</sequence>
<feature type="domain" description="RRM" evidence="3">
    <location>
        <begin position="1"/>
        <end position="71"/>
    </location>
</feature>
<dbReference type="InterPro" id="IPR035979">
    <property type="entry name" value="RBD_domain_sf"/>
</dbReference>
<dbReference type="Pfam" id="PF00076">
    <property type="entry name" value="RRM_1"/>
    <property type="match status" value="1"/>
</dbReference>
<accession>A0ABQ8SF87</accession>
<gene>
    <name evidence="4" type="ORF">ANN_21104</name>
</gene>
<evidence type="ECO:0000256" key="2">
    <source>
        <dbReference type="PROSITE-ProRule" id="PRU00176"/>
    </source>
</evidence>
<dbReference type="SMART" id="SM00360">
    <property type="entry name" value="RRM"/>
    <property type="match status" value="1"/>
</dbReference>
<dbReference type="InterPro" id="IPR012677">
    <property type="entry name" value="Nucleotide-bd_a/b_plait_sf"/>
</dbReference>
<evidence type="ECO:0000256" key="1">
    <source>
        <dbReference type="ARBA" id="ARBA00022884"/>
    </source>
</evidence>
<dbReference type="Proteomes" id="UP001148838">
    <property type="component" value="Unassembled WGS sequence"/>
</dbReference>
<name>A0ABQ8SF87_PERAM</name>
<evidence type="ECO:0000259" key="3">
    <source>
        <dbReference type="PROSITE" id="PS50102"/>
    </source>
</evidence>
<dbReference type="PANTHER" id="PTHR23003:SF3">
    <property type="entry name" value="FI21236P1-RELATED"/>
    <property type="match status" value="1"/>
</dbReference>
<dbReference type="PROSITE" id="PS50102">
    <property type="entry name" value="RRM"/>
    <property type="match status" value="1"/>
</dbReference>
<keyword evidence="1 2" id="KW-0694">RNA-binding</keyword>
<keyword evidence="5" id="KW-1185">Reference proteome</keyword>
<dbReference type="InterPro" id="IPR050374">
    <property type="entry name" value="RRT5_SRSF_SR"/>
</dbReference>
<organism evidence="4 5">
    <name type="scientific">Periplaneta americana</name>
    <name type="common">American cockroach</name>
    <name type="synonym">Blatta americana</name>
    <dbReference type="NCBI Taxonomy" id="6978"/>
    <lineage>
        <taxon>Eukaryota</taxon>
        <taxon>Metazoa</taxon>
        <taxon>Ecdysozoa</taxon>
        <taxon>Arthropoda</taxon>
        <taxon>Hexapoda</taxon>
        <taxon>Insecta</taxon>
        <taxon>Pterygota</taxon>
        <taxon>Neoptera</taxon>
        <taxon>Polyneoptera</taxon>
        <taxon>Dictyoptera</taxon>
        <taxon>Blattodea</taxon>
        <taxon>Blattoidea</taxon>
        <taxon>Blattidae</taxon>
        <taxon>Blattinae</taxon>
        <taxon>Periplaneta</taxon>
    </lineage>
</organism>
<dbReference type="PANTHER" id="PTHR23003">
    <property type="entry name" value="RNA RECOGNITION MOTIF RRM DOMAIN CONTAINING PROTEIN"/>
    <property type="match status" value="1"/>
</dbReference>
<protein>
    <recommendedName>
        <fullName evidence="3">RRM domain-containing protein</fullName>
    </recommendedName>
</protein>
<proteinExistence type="predicted"/>
<reference evidence="4 5" key="1">
    <citation type="journal article" date="2022" name="Allergy">
        <title>Genome assembly and annotation of Periplaneta americana reveal a comprehensive cockroach allergen profile.</title>
        <authorList>
            <person name="Wang L."/>
            <person name="Xiong Q."/>
            <person name="Saelim N."/>
            <person name="Wang L."/>
            <person name="Nong W."/>
            <person name="Wan A.T."/>
            <person name="Shi M."/>
            <person name="Liu X."/>
            <person name="Cao Q."/>
            <person name="Hui J.H.L."/>
            <person name="Sookrung N."/>
            <person name="Leung T.F."/>
            <person name="Tungtrongchitr A."/>
            <person name="Tsui S.K.W."/>
        </authorList>
    </citation>
    <scope>NUCLEOTIDE SEQUENCE [LARGE SCALE GENOMIC DNA]</scope>
    <source>
        <strain evidence="4">PWHHKU_190912</strain>
    </source>
</reference>
<evidence type="ECO:0000313" key="5">
    <source>
        <dbReference type="Proteomes" id="UP001148838"/>
    </source>
</evidence>